<evidence type="ECO:0000256" key="3">
    <source>
        <dbReference type="SAM" id="Phobius"/>
    </source>
</evidence>
<feature type="domain" description="GGDEF" evidence="4">
    <location>
        <begin position="413"/>
        <end position="545"/>
    </location>
</feature>
<dbReference type="GO" id="GO:0052621">
    <property type="term" value="F:diguanylate cyclase activity"/>
    <property type="evidence" value="ECO:0007669"/>
    <property type="project" value="UniProtKB-EC"/>
</dbReference>
<dbReference type="PANTHER" id="PTHR45138">
    <property type="entry name" value="REGULATORY COMPONENTS OF SENSORY TRANSDUCTION SYSTEM"/>
    <property type="match status" value="1"/>
</dbReference>
<dbReference type="InterPro" id="IPR029151">
    <property type="entry name" value="Sensor-like_sf"/>
</dbReference>
<reference evidence="5 6" key="1">
    <citation type="submission" date="2019-05" db="EMBL/GenBank/DDBJ databases">
        <title>Burkholderia sp. DHOD12, isolated from subtropical forest soil.</title>
        <authorList>
            <person name="Gao Z.-H."/>
            <person name="Qiu L.-H."/>
        </authorList>
    </citation>
    <scope>NUCLEOTIDE SEQUENCE [LARGE SCALE GENOMIC DNA]</scope>
    <source>
        <strain evidence="5 6">DHOD12</strain>
    </source>
</reference>
<feature type="compositionally biased region" description="Low complexity" evidence="2">
    <location>
        <begin position="549"/>
        <end position="559"/>
    </location>
</feature>
<evidence type="ECO:0000313" key="5">
    <source>
        <dbReference type="EMBL" id="QCP48631.1"/>
    </source>
</evidence>
<keyword evidence="3" id="KW-0812">Transmembrane</keyword>
<dbReference type="SMART" id="SM00267">
    <property type="entry name" value="GGDEF"/>
    <property type="match status" value="1"/>
</dbReference>
<dbReference type="GO" id="GO:1902201">
    <property type="term" value="P:negative regulation of bacterial-type flagellum-dependent cell motility"/>
    <property type="evidence" value="ECO:0007669"/>
    <property type="project" value="TreeGrafter"/>
</dbReference>
<evidence type="ECO:0000256" key="1">
    <source>
        <dbReference type="ARBA" id="ARBA00012528"/>
    </source>
</evidence>
<sequence length="559" mass="60284">MNHPTLRRAIALSSLMIVTLACWIVAGLVADQMGERELDDAIVTQRQISSAAADNMAQMIASDLAMARAIPETIAEMRMIQRALSQAQNYAAKRPAMEPELRETLLKDPQLAGISDFLHNAQGFSGLDNIWLVNTRGLCVASSNAATPNSFVGRDMAARAYLAEALLGGFTQAYGVGRSSGEPGIFIASPVYDDGELVGAIVAKLGIARLRHWVARAGTFIADENGVIIMAHDSAVAGRALPHARVETMSADERENIYLRTDFPEFGVQPLASQVAHDAPWVPSALGKQIFELPGTHTPSLYEMRGGLNSGLSAHLVDPLISWPELLRNHRNLHLLVFVLLAGSIMLAYLIGASYLREKRHHRATRHLAEQLQEANLLLSAEARDDALTGALSRRYFLDLLQKEIAAARAGGKPLCLAIADLDHFKQINDRFGHAIGDRALEHFVTICRLELRTSDAIGRLGGEEFGIVLPATTLTDGLAVAQRLHERLRAQPSARLPAGAELSVSIGITELSGTDLPERIMSRADLALYAAKSAGRDRTKALPPDGPAPAGRAAFATS</sequence>
<dbReference type="NCBIfam" id="TIGR00254">
    <property type="entry name" value="GGDEF"/>
    <property type="match status" value="1"/>
</dbReference>
<proteinExistence type="predicted"/>
<organism evidence="5 6">
    <name type="scientific">Trinickia violacea</name>
    <dbReference type="NCBI Taxonomy" id="2571746"/>
    <lineage>
        <taxon>Bacteria</taxon>
        <taxon>Pseudomonadati</taxon>
        <taxon>Pseudomonadota</taxon>
        <taxon>Betaproteobacteria</taxon>
        <taxon>Burkholderiales</taxon>
        <taxon>Burkholderiaceae</taxon>
        <taxon>Trinickia</taxon>
    </lineage>
</organism>
<dbReference type="OrthoDB" id="9813903at2"/>
<dbReference type="EC" id="2.7.7.65" evidence="1"/>
<dbReference type="RefSeq" id="WP_137331468.1">
    <property type="nucleotide sequence ID" value="NZ_CP040077.1"/>
</dbReference>
<feature type="transmembrane region" description="Helical" evidence="3">
    <location>
        <begin position="333"/>
        <end position="356"/>
    </location>
</feature>
<keyword evidence="3" id="KW-1133">Transmembrane helix</keyword>
<evidence type="ECO:0000256" key="2">
    <source>
        <dbReference type="SAM" id="MobiDB-lite"/>
    </source>
</evidence>
<dbReference type="InterPro" id="IPR000160">
    <property type="entry name" value="GGDEF_dom"/>
</dbReference>
<dbReference type="CDD" id="cd18773">
    <property type="entry name" value="PDC1_HK_sensor"/>
    <property type="match status" value="1"/>
</dbReference>
<dbReference type="InterPro" id="IPR029787">
    <property type="entry name" value="Nucleotide_cyclase"/>
</dbReference>
<feature type="region of interest" description="Disordered" evidence="2">
    <location>
        <begin position="537"/>
        <end position="559"/>
    </location>
</feature>
<dbReference type="PROSITE" id="PS50887">
    <property type="entry name" value="GGDEF"/>
    <property type="match status" value="1"/>
</dbReference>
<dbReference type="InterPro" id="IPR043128">
    <property type="entry name" value="Rev_trsase/Diguanyl_cyclase"/>
</dbReference>
<name>A0A4P8IL79_9BURK</name>
<dbReference type="AlphaFoldDB" id="A0A4P8IL79"/>
<keyword evidence="3" id="KW-0472">Membrane</keyword>
<dbReference type="PROSITE" id="PS51257">
    <property type="entry name" value="PROKAR_LIPOPROTEIN"/>
    <property type="match status" value="1"/>
</dbReference>
<dbReference type="Gene3D" id="3.30.70.270">
    <property type="match status" value="1"/>
</dbReference>
<dbReference type="InterPro" id="IPR050469">
    <property type="entry name" value="Diguanylate_Cyclase"/>
</dbReference>
<dbReference type="FunFam" id="3.30.70.270:FF:000001">
    <property type="entry name" value="Diguanylate cyclase domain protein"/>
    <property type="match status" value="1"/>
</dbReference>
<evidence type="ECO:0000259" key="4">
    <source>
        <dbReference type="PROSITE" id="PS50887"/>
    </source>
</evidence>
<accession>A0A4P8IL79</accession>
<evidence type="ECO:0000313" key="6">
    <source>
        <dbReference type="Proteomes" id="UP000298656"/>
    </source>
</evidence>
<protein>
    <recommendedName>
        <fullName evidence="1">diguanylate cyclase</fullName>
        <ecNumber evidence="1">2.7.7.65</ecNumber>
    </recommendedName>
</protein>
<dbReference type="Proteomes" id="UP000298656">
    <property type="component" value="Chromosome 1"/>
</dbReference>
<dbReference type="GO" id="GO:0043709">
    <property type="term" value="P:cell adhesion involved in single-species biofilm formation"/>
    <property type="evidence" value="ECO:0007669"/>
    <property type="project" value="TreeGrafter"/>
</dbReference>
<dbReference type="KEGG" id="tvl:FAZ95_05150"/>
<dbReference type="SUPFAM" id="SSF103190">
    <property type="entry name" value="Sensory domain-like"/>
    <property type="match status" value="1"/>
</dbReference>
<dbReference type="EMBL" id="CP040077">
    <property type="protein sequence ID" value="QCP48631.1"/>
    <property type="molecule type" value="Genomic_DNA"/>
</dbReference>
<dbReference type="GO" id="GO:0005886">
    <property type="term" value="C:plasma membrane"/>
    <property type="evidence" value="ECO:0007669"/>
    <property type="project" value="TreeGrafter"/>
</dbReference>
<dbReference type="PANTHER" id="PTHR45138:SF24">
    <property type="entry name" value="DIGUANYLATE CYCLASE DGCC-RELATED"/>
    <property type="match status" value="1"/>
</dbReference>
<dbReference type="Pfam" id="PF00990">
    <property type="entry name" value="GGDEF"/>
    <property type="match status" value="1"/>
</dbReference>
<dbReference type="CDD" id="cd01949">
    <property type="entry name" value="GGDEF"/>
    <property type="match status" value="1"/>
</dbReference>
<dbReference type="Gene3D" id="3.30.450.20">
    <property type="entry name" value="PAS domain"/>
    <property type="match status" value="1"/>
</dbReference>
<gene>
    <name evidence="5" type="ORF">FAZ95_05150</name>
</gene>
<dbReference type="SUPFAM" id="SSF55073">
    <property type="entry name" value="Nucleotide cyclase"/>
    <property type="match status" value="1"/>
</dbReference>
<keyword evidence="6" id="KW-1185">Reference proteome</keyword>